<proteinExistence type="predicted"/>
<gene>
    <name evidence="1" type="ORF">DP939_39285</name>
</gene>
<dbReference type="Proteomes" id="UP000253303">
    <property type="component" value="Unassembled WGS sequence"/>
</dbReference>
<accession>A0A366LMW5</accession>
<evidence type="ECO:0000313" key="1">
    <source>
        <dbReference type="EMBL" id="RBQ14654.1"/>
    </source>
</evidence>
<evidence type="ECO:0000313" key="2">
    <source>
        <dbReference type="Proteomes" id="UP000253303"/>
    </source>
</evidence>
<dbReference type="EMBL" id="QMEY01000030">
    <property type="protein sequence ID" value="RBQ14654.1"/>
    <property type="molecule type" value="Genomic_DNA"/>
</dbReference>
<dbReference type="AlphaFoldDB" id="A0A366LMW5"/>
<reference evidence="1 2" key="1">
    <citation type="submission" date="2018-06" db="EMBL/GenBank/DDBJ databases">
        <title>Sphaerisporangium craniellae sp. nov., isolated from a marine sponge in the South China Sea.</title>
        <authorList>
            <person name="Li L."/>
        </authorList>
    </citation>
    <scope>NUCLEOTIDE SEQUENCE [LARGE SCALE GENOMIC DNA]</scope>
    <source>
        <strain evidence="1 2">LHW63015</strain>
    </source>
</reference>
<organism evidence="1 2">
    <name type="scientific">Spongiactinospora rosea</name>
    <dbReference type="NCBI Taxonomy" id="2248750"/>
    <lineage>
        <taxon>Bacteria</taxon>
        <taxon>Bacillati</taxon>
        <taxon>Actinomycetota</taxon>
        <taxon>Actinomycetes</taxon>
        <taxon>Streptosporangiales</taxon>
        <taxon>Streptosporangiaceae</taxon>
        <taxon>Spongiactinospora</taxon>
    </lineage>
</organism>
<sequence>MKRSPLESSIKELTNNLAPTAVSQFLASQAWELESRQDHIREIWRLSDARHGAVARIMLPLATDFADFAERFYDALRAIGRVNGWDADRLYEHIVAARADRLFIGLDQAAADGTIPFKQAETTINAIYRMLRAAATTAADPSHSHRGRRSATVTDFLDEGVRLGHTKRGSYVFTVVTRLDLDEMQPTAPIEADRGKVKPFSRRVMTTLARGLQTTDDLARGHARESLVDPAAYGLSASLLESLEEIAQPPALRALNLSFDWAFGMDAPDVRAGTITLRREAFPAISRVRERLARQEEPPRRERLVGPVKSLTREELDDPSDEAATIVILADVNGRTRNVHIPLAGENHDWAIRAYKSKLPLTVIGDLVYERRAWKLQGDIDLDTSFLRYTLGDRPED</sequence>
<keyword evidence="2" id="KW-1185">Reference proteome</keyword>
<comment type="caution">
    <text evidence="1">The sequence shown here is derived from an EMBL/GenBank/DDBJ whole genome shotgun (WGS) entry which is preliminary data.</text>
</comment>
<dbReference type="OrthoDB" id="4124583at2"/>
<name>A0A366LMW5_9ACTN</name>
<protein>
    <submittedName>
        <fullName evidence="1">Uncharacterized protein</fullName>
    </submittedName>
</protein>